<dbReference type="PANTHER" id="PTHR48024">
    <property type="entry name" value="GEO13361P1-RELATED"/>
    <property type="match status" value="1"/>
</dbReference>
<comment type="similarity">
    <text evidence="1">Belongs to the polyadenylate-binding protein type-1 family.</text>
</comment>
<feature type="domain" description="RRM" evidence="5">
    <location>
        <begin position="10"/>
        <end position="86"/>
    </location>
</feature>
<feature type="region of interest" description="Disordered" evidence="4">
    <location>
        <begin position="273"/>
        <end position="293"/>
    </location>
</feature>
<evidence type="ECO:0000256" key="1">
    <source>
        <dbReference type="ARBA" id="ARBA00008557"/>
    </source>
</evidence>
<sequence length="535" mass="60477">MADRLFREDTAIYVRYLHISVDNARLEREFSRFGRIVSARVVTDSGRSKGYGFVTFTSREAADTAIKEMNGYKLEGKRLYVSYADRQKPPMEMGQFFPAGLSRGYYDPKLNHPQFFTRNSAESETLTPIEVIERKLAERRIIQQRRVDPSQQLEREQAIQRLSQNMSTIPRLRFPQEDHVARTVPPPQPRQSVTLGQLHHLSDRQTEINHPEEPMPLQFPVPPPPQVIPQAQPFLLTQPTIPRIIFPQQGNQQQILYDHQYHFPHQQLLYPQNPPAFQQPTPAPPPPPPHGQFAAPPYFTSPYEGPSRMFFMGPAFPSPWTVPLPQTHLPTVPTFNVEMPVVPDVPVNPVIPNVPISVRAPASTISSFPSTSASTALRFPTSTSDLPSTSGTPTPAPAAPPIRPSTYAQVCASTHAQTTAPTNSCSVSIPADVKPIPRNKLPVMSFTEEDLNTTPYYMRQLMLREHLYPVVQLMYPYIAKRIINDILDLPNHEIVHMFQHEACLYKRIAEAADSYRQQQIERAALITAAARESNP</sequence>
<dbReference type="SUPFAM" id="SSF63570">
    <property type="entry name" value="PABC (PABP) domain"/>
    <property type="match status" value="1"/>
</dbReference>
<name>A0A834MAG6_RHYFE</name>
<dbReference type="GO" id="GO:0003723">
    <property type="term" value="F:RNA binding"/>
    <property type="evidence" value="ECO:0007669"/>
    <property type="project" value="UniProtKB-UniRule"/>
</dbReference>
<dbReference type="SMART" id="SM00360">
    <property type="entry name" value="RRM"/>
    <property type="match status" value="1"/>
</dbReference>
<feature type="compositionally biased region" description="Low complexity" evidence="4">
    <location>
        <begin position="365"/>
        <end position="376"/>
    </location>
</feature>
<dbReference type="InterPro" id="IPR050886">
    <property type="entry name" value="RNA-binding_reg"/>
</dbReference>
<dbReference type="PANTHER" id="PTHR48024:SF56">
    <property type="entry name" value="HETEROGENEOUS NUCLEAR RIBONUCLEOPROTEIN A0"/>
    <property type="match status" value="1"/>
</dbReference>
<dbReference type="AlphaFoldDB" id="A0A834MAG6"/>
<dbReference type="InterPro" id="IPR035979">
    <property type="entry name" value="RBD_domain_sf"/>
</dbReference>
<proteinExistence type="inferred from homology"/>
<comment type="caution">
    <text evidence="7">The sequence shown here is derived from an EMBL/GenBank/DDBJ whole genome shotgun (WGS) entry which is preliminary data.</text>
</comment>
<dbReference type="InterPro" id="IPR002004">
    <property type="entry name" value="PABP_HYD_C"/>
</dbReference>
<reference evidence="7" key="1">
    <citation type="submission" date="2020-08" db="EMBL/GenBank/DDBJ databases">
        <title>Genome sequencing and assembly of the red palm weevil Rhynchophorus ferrugineus.</title>
        <authorList>
            <person name="Dias G.B."/>
            <person name="Bergman C.M."/>
            <person name="Manee M."/>
        </authorList>
    </citation>
    <scope>NUCLEOTIDE SEQUENCE</scope>
    <source>
        <strain evidence="7">AA-2017</strain>
        <tissue evidence="7">Whole larva</tissue>
    </source>
</reference>
<dbReference type="SUPFAM" id="SSF54928">
    <property type="entry name" value="RNA-binding domain, RBD"/>
    <property type="match status" value="1"/>
</dbReference>
<keyword evidence="2 3" id="KW-0694">RNA-binding</keyword>
<dbReference type="PROSITE" id="PS51309">
    <property type="entry name" value="PABC"/>
    <property type="match status" value="1"/>
</dbReference>
<dbReference type="InterPro" id="IPR000504">
    <property type="entry name" value="RRM_dom"/>
</dbReference>
<evidence type="ECO:0000259" key="5">
    <source>
        <dbReference type="PROSITE" id="PS50102"/>
    </source>
</evidence>
<dbReference type="Pfam" id="PF00658">
    <property type="entry name" value="MLLE"/>
    <property type="match status" value="1"/>
</dbReference>
<dbReference type="Pfam" id="PF00076">
    <property type="entry name" value="RRM_1"/>
    <property type="match status" value="1"/>
</dbReference>
<evidence type="ECO:0000256" key="3">
    <source>
        <dbReference type="PROSITE-ProRule" id="PRU00176"/>
    </source>
</evidence>
<evidence type="ECO:0000313" key="8">
    <source>
        <dbReference type="Proteomes" id="UP000625711"/>
    </source>
</evidence>
<organism evidence="7 8">
    <name type="scientific">Rhynchophorus ferrugineus</name>
    <name type="common">Red palm weevil</name>
    <name type="synonym">Curculio ferrugineus</name>
    <dbReference type="NCBI Taxonomy" id="354439"/>
    <lineage>
        <taxon>Eukaryota</taxon>
        <taxon>Metazoa</taxon>
        <taxon>Ecdysozoa</taxon>
        <taxon>Arthropoda</taxon>
        <taxon>Hexapoda</taxon>
        <taxon>Insecta</taxon>
        <taxon>Pterygota</taxon>
        <taxon>Neoptera</taxon>
        <taxon>Endopterygota</taxon>
        <taxon>Coleoptera</taxon>
        <taxon>Polyphaga</taxon>
        <taxon>Cucujiformia</taxon>
        <taxon>Curculionidae</taxon>
        <taxon>Dryophthorinae</taxon>
        <taxon>Rhynchophorus</taxon>
    </lineage>
</organism>
<keyword evidence="8" id="KW-1185">Reference proteome</keyword>
<dbReference type="Gene3D" id="3.30.70.330">
    <property type="match status" value="1"/>
</dbReference>
<dbReference type="InterPro" id="IPR012677">
    <property type="entry name" value="Nucleotide-bd_a/b_plait_sf"/>
</dbReference>
<feature type="region of interest" description="Disordered" evidence="4">
    <location>
        <begin position="365"/>
        <end position="403"/>
    </location>
</feature>
<evidence type="ECO:0000259" key="6">
    <source>
        <dbReference type="PROSITE" id="PS51309"/>
    </source>
</evidence>
<dbReference type="EMBL" id="JAACXV010012852">
    <property type="protein sequence ID" value="KAF7274396.1"/>
    <property type="molecule type" value="Genomic_DNA"/>
</dbReference>
<evidence type="ECO:0000256" key="2">
    <source>
        <dbReference type="ARBA" id="ARBA00022884"/>
    </source>
</evidence>
<feature type="domain" description="PABC" evidence="6">
    <location>
        <begin position="443"/>
        <end position="520"/>
    </location>
</feature>
<evidence type="ECO:0000256" key="4">
    <source>
        <dbReference type="SAM" id="MobiDB-lite"/>
    </source>
</evidence>
<evidence type="ECO:0008006" key="9">
    <source>
        <dbReference type="Google" id="ProtNLM"/>
    </source>
</evidence>
<feature type="compositionally biased region" description="Pro residues" evidence="4">
    <location>
        <begin position="281"/>
        <end position="290"/>
    </location>
</feature>
<dbReference type="SMART" id="SM00517">
    <property type="entry name" value="PolyA"/>
    <property type="match status" value="1"/>
</dbReference>
<dbReference type="PROSITE" id="PS50102">
    <property type="entry name" value="RRM"/>
    <property type="match status" value="1"/>
</dbReference>
<dbReference type="Proteomes" id="UP000625711">
    <property type="component" value="Unassembled WGS sequence"/>
</dbReference>
<dbReference type="InterPro" id="IPR036053">
    <property type="entry name" value="PABP-dom"/>
</dbReference>
<accession>A0A834MAG6</accession>
<evidence type="ECO:0000313" key="7">
    <source>
        <dbReference type="EMBL" id="KAF7274396.1"/>
    </source>
</evidence>
<dbReference type="OrthoDB" id="267048at2759"/>
<feature type="compositionally biased region" description="Pro residues" evidence="4">
    <location>
        <begin position="394"/>
        <end position="403"/>
    </location>
</feature>
<gene>
    <name evidence="7" type="ORF">GWI33_012938</name>
</gene>
<dbReference type="Gene3D" id="1.10.1900.10">
    <property type="entry name" value="c-terminal domain of poly(a) binding protein"/>
    <property type="match status" value="1"/>
</dbReference>
<protein>
    <recommendedName>
        <fullName evidence="9">RRM domain-containing protein</fullName>
    </recommendedName>
</protein>